<evidence type="ECO:0000259" key="1">
    <source>
        <dbReference type="Pfam" id="PF13439"/>
    </source>
</evidence>
<evidence type="ECO:0000313" key="2">
    <source>
        <dbReference type="EMBL" id="GIL38075.1"/>
    </source>
</evidence>
<protein>
    <submittedName>
        <fullName evidence="2">Glycosyl transferase</fullName>
    </submittedName>
</protein>
<dbReference type="CDD" id="cd03801">
    <property type="entry name" value="GT4_PimA-like"/>
    <property type="match status" value="1"/>
</dbReference>
<keyword evidence="3" id="KW-1185">Reference proteome</keyword>
<name>A0A8S8X9S2_9PROT</name>
<dbReference type="GO" id="GO:0016758">
    <property type="term" value="F:hexosyltransferase activity"/>
    <property type="evidence" value="ECO:0007669"/>
    <property type="project" value="TreeGrafter"/>
</dbReference>
<evidence type="ECO:0000313" key="3">
    <source>
        <dbReference type="Proteomes" id="UP000681075"/>
    </source>
</evidence>
<dbReference type="PANTHER" id="PTHR45947:SF3">
    <property type="entry name" value="SULFOQUINOVOSYL TRANSFERASE SQD2"/>
    <property type="match status" value="1"/>
</dbReference>
<sequence length="366" mass="39582">MSAAIRVIQIVGSQVGGVRLHVHDLLLGLDPARVAQAYVYSTRLFDARFTDEVPRIEARCSEMLALDIRRPPAFGDVRNILRVIALARRCRAQILHGHGAKGGLYARLAAHVVGARAVYTPHGGSAHDAFGPVQDFVYRKTERALIPFTHLFLFESMYSADAFARRTGVARLPMLINPNGHALADEAPVRLPKHVRARPVVGFFGMLRDEKGPDLAIEVAARVPEIELHIYGDGQARAALEAQAAPLGNRVVFHGDVRDATDRMRTCDVILIPSRFESFGYVALEAALLGLPVAAFSTGGLPEILHDHPAACMAPTGDVAALAACLRAVLQRSPVESSPVLRAKFARGRMLATVSSAYSELLTTAL</sequence>
<dbReference type="InterPro" id="IPR028098">
    <property type="entry name" value="Glyco_trans_4-like_N"/>
</dbReference>
<gene>
    <name evidence="2" type="ORF">TMPK1_03120</name>
</gene>
<keyword evidence="2" id="KW-0808">Transferase</keyword>
<dbReference type="EMBL" id="BOPV01000001">
    <property type="protein sequence ID" value="GIL38075.1"/>
    <property type="molecule type" value="Genomic_DNA"/>
</dbReference>
<dbReference type="Gene3D" id="3.40.50.2000">
    <property type="entry name" value="Glycogen Phosphorylase B"/>
    <property type="match status" value="2"/>
</dbReference>
<dbReference type="InterPro" id="IPR050194">
    <property type="entry name" value="Glycosyltransferase_grp1"/>
</dbReference>
<organism evidence="2 3">
    <name type="scientific">Roseiterribacter gracilis</name>
    <dbReference type="NCBI Taxonomy" id="2812848"/>
    <lineage>
        <taxon>Bacteria</taxon>
        <taxon>Pseudomonadati</taxon>
        <taxon>Pseudomonadota</taxon>
        <taxon>Alphaproteobacteria</taxon>
        <taxon>Rhodospirillales</taxon>
        <taxon>Roseiterribacteraceae</taxon>
        <taxon>Roseiterribacter</taxon>
    </lineage>
</organism>
<dbReference type="Pfam" id="PF13692">
    <property type="entry name" value="Glyco_trans_1_4"/>
    <property type="match status" value="1"/>
</dbReference>
<feature type="domain" description="Glycosyltransferase subfamily 4-like N-terminal" evidence="1">
    <location>
        <begin position="15"/>
        <end position="180"/>
    </location>
</feature>
<dbReference type="RefSeq" id="WP_420240994.1">
    <property type="nucleotide sequence ID" value="NZ_BOPV01000001.1"/>
</dbReference>
<dbReference type="PANTHER" id="PTHR45947">
    <property type="entry name" value="SULFOQUINOVOSYL TRANSFERASE SQD2"/>
    <property type="match status" value="1"/>
</dbReference>
<proteinExistence type="predicted"/>
<accession>A0A8S8X9S2</accession>
<dbReference type="Proteomes" id="UP000681075">
    <property type="component" value="Unassembled WGS sequence"/>
</dbReference>
<dbReference type="Pfam" id="PF13439">
    <property type="entry name" value="Glyco_transf_4"/>
    <property type="match status" value="1"/>
</dbReference>
<dbReference type="SUPFAM" id="SSF53756">
    <property type="entry name" value="UDP-Glycosyltransferase/glycogen phosphorylase"/>
    <property type="match status" value="1"/>
</dbReference>
<reference evidence="2" key="1">
    <citation type="submission" date="2021-02" db="EMBL/GenBank/DDBJ databases">
        <title>Genome sequence of Rhodospirillales sp. strain TMPK1 isolated from soil.</title>
        <authorList>
            <person name="Nakai R."/>
            <person name="Kusada H."/>
            <person name="Tamaki H."/>
        </authorList>
    </citation>
    <scope>NUCLEOTIDE SEQUENCE</scope>
    <source>
        <strain evidence="2">TMPK1</strain>
    </source>
</reference>
<dbReference type="AlphaFoldDB" id="A0A8S8X9S2"/>
<comment type="caution">
    <text evidence="2">The sequence shown here is derived from an EMBL/GenBank/DDBJ whole genome shotgun (WGS) entry which is preliminary data.</text>
</comment>